<proteinExistence type="predicted"/>
<reference evidence="3" key="2">
    <citation type="submission" date="2023-04" db="EMBL/GenBank/DDBJ databases">
        <authorList>
            <person name="Bruccoleri R.E."/>
            <person name="Oakeley E.J."/>
            <person name="Faust A.-M."/>
            <person name="Dessus-Babus S."/>
            <person name="Altorfer M."/>
            <person name="Burckhardt D."/>
            <person name="Oertli M."/>
            <person name="Naumann U."/>
            <person name="Petersen F."/>
            <person name="Wong J."/>
        </authorList>
    </citation>
    <scope>NUCLEOTIDE SEQUENCE</scope>
    <source>
        <strain evidence="3">GSM-AAB239-AS_SAM_17_03QT</strain>
        <tissue evidence="3">Leaf</tissue>
    </source>
</reference>
<dbReference type="EMBL" id="JANAVB010021796">
    <property type="protein sequence ID" value="KAJ6824963.1"/>
    <property type="molecule type" value="Genomic_DNA"/>
</dbReference>
<feature type="region of interest" description="Disordered" evidence="1">
    <location>
        <begin position="1"/>
        <end position="33"/>
    </location>
</feature>
<reference evidence="3" key="1">
    <citation type="journal article" date="2023" name="GigaByte">
        <title>Genome assembly of the bearded iris, Iris pallida Lam.</title>
        <authorList>
            <person name="Bruccoleri R.E."/>
            <person name="Oakeley E.J."/>
            <person name="Faust A.M.E."/>
            <person name="Altorfer M."/>
            <person name="Dessus-Babus S."/>
            <person name="Burckhardt D."/>
            <person name="Oertli M."/>
            <person name="Naumann U."/>
            <person name="Petersen F."/>
            <person name="Wong J."/>
        </authorList>
    </citation>
    <scope>NUCLEOTIDE SEQUENCE</scope>
    <source>
        <strain evidence="3">GSM-AAB239-AS_SAM_17_03QT</strain>
    </source>
</reference>
<comment type="caution">
    <text evidence="3">The sequence shown here is derived from an EMBL/GenBank/DDBJ whole genome shotgun (WGS) entry which is preliminary data.</text>
</comment>
<dbReference type="AlphaFoldDB" id="A0AAX6HNE4"/>
<dbReference type="EMBL" id="JANAVB010007399">
    <property type="protein sequence ID" value="KAJ6842619.1"/>
    <property type="molecule type" value="Genomic_DNA"/>
</dbReference>
<evidence type="ECO:0000313" key="2">
    <source>
        <dbReference type="EMBL" id="KAJ6824963.1"/>
    </source>
</evidence>
<organism evidence="3 4">
    <name type="scientific">Iris pallida</name>
    <name type="common">Sweet iris</name>
    <dbReference type="NCBI Taxonomy" id="29817"/>
    <lineage>
        <taxon>Eukaryota</taxon>
        <taxon>Viridiplantae</taxon>
        <taxon>Streptophyta</taxon>
        <taxon>Embryophyta</taxon>
        <taxon>Tracheophyta</taxon>
        <taxon>Spermatophyta</taxon>
        <taxon>Magnoliopsida</taxon>
        <taxon>Liliopsida</taxon>
        <taxon>Asparagales</taxon>
        <taxon>Iridaceae</taxon>
        <taxon>Iridoideae</taxon>
        <taxon>Irideae</taxon>
        <taxon>Iris</taxon>
    </lineage>
</organism>
<dbReference type="Proteomes" id="UP001140949">
    <property type="component" value="Unassembled WGS sequence"/>
</dbReference>
<accession>A0AAX6HNE4</accession>
<evidence type="ECO:0000313" key="3">
    <source>
        <dbReference type="EMBL" id="KAJ6842619.1"/>
    </source>
</evidence>
<evidence type="ECO:0000256" key="1">
    <source>
        <dbReference type="SAM" id="MobiDB-lite"/>
    </source>
</evidence>
<evidence type="ECO:0000313" key="4">
    <source>
        <dbReference type="Proteomes" id="UP001140949"/>
    </source>
</evidence>
<protein>
    <submittedName>
        <fullName evidence="3">Uncharacterized protein</fullName>
    </submittedName>
</protein>
<name>A0AAX6HNE4_IRIPA</name>
<sequence length="33" mass="3695">MKVGSSVDSARERNGISLPDCETDWSNRDESRP</sequence>
<gene>
    <name evidence="3" type="ORF">M6B38_297740</name>
    <name evidence="2" type="ORF">M6B38_377860</name>
</gene>
<keyword evidence="4" id="KW-1185">Reference proteome</keyword>